<dbReference type="Proteomes" id="UP001194746">
    <property type="component" value="Unassembled WGS sequence"/>
</dbReference>
<dbReference type="PROSITE" id="PS50800">
    <property type="entry name" value="SAP"/>
    <property type="match status" value="1"/>
</dbReference>
<name>A0AAD4GY31_ASPNN</name>
<gene>
    <name evidence="13" type="primary">SIZ1</name>
    <name evidence="13" type="ORF">FE257_002604</name>
</gene>
<dbReference type="InterPro" id="IPR013083">
    <property type="entry name" value="Znf_RING/FYVE/PHD"/>
</dbReference>
<sequence>MASAGQSELHSVVALVKTLTNAQLKDILRREGLAVSGVKASLQLRIIDFIERLNQGGHTERYDSLRKFIYATARRPIPGPSAAAQSMPSPSYITPPGAHTMSTQSRPASLGIPMSSHGAPPSRVNFKDSPFYTILKQLTPTVECKGELNRIDSVELKVMLDPDTAARLQADPYLLVMVYCAPDTGLNQYTRSDIAFPHQVELKVNLDEVKTNLRGLKNKPGTTRPADVTKYIRKKPGYPNHIVMTYALTQKRFFVLANLVQQHPVKELVTELKRRKVISKEQVIREMKSRADDSDIVATSSVMSLKCPISACRIEVPCRSVVCTHNRCFDASSFLQLQEQAPTWSCPICSKATSYESLQIDQYVDDILQSTPPDVEQVTIEPSGSWSTFKAEDVGETGGANGATPASDDDDDELIEITEPIITPIKQESLPASNFLLQRTPAQSREPSTTSSAPRLSTNKRPASQVIDLTGSDEEDEDNLPVRPTKRPMLHLSNRSFPQQELRNPYGSGLENGVNIPFGSESPSLNGGFDA</sequence>
<evidence type="ECO:0000256" key="2">
    <source>
        <dbReference type="ARBA" id="ARBA00005383"/>
    </source>
</evidence>
<dbReference type="GO" id="GO:0008270">
    <property type="term" value="F:zinc ion binding"/>
    <property type="evidence" value="ECO:0007669"/>
    <property type="project" value="UniProtKB-KW"/>
</dbReference>
<evidence type="ECO:0000256" key="4">
    <source>
        <dbReference type="ARBA" id="ARBA00022723"/>
    </source>
</evidence>
<evidence type="ECO:0000259" key="10">
    <source>
        <dbReference type="PROSITE" id="PS50800"/>
    </source>
</evidence>
<dbReference type="Gene3D" id="3.30.40.10">
    <property type="entry name" value="Zinc/RING finger domain, C3HC4 (zinc finger)"/>
    <property type="match status" value="1"/>
</dbReference>
<feature type="domain" description="SAP" evidence="10">
    <location>
        <begin position="16"/>
        <end position="50"/>
    </location>
</feature>
<feature type="compositionally biased region" description="Polar residues" evidence="9">
    <location>
        <begin position="439"/>
        <end position="462"/>
    </location>
</feature>
<dbReference type="Gene3D" id="2.60.120.780">
    <property type="entry name" value="PINIT domain"/>
    <property type="match status" value="1"/>
</dbReference>
<keyword evidence="3" id="KW-0808">Transferase</keyword>
<dbReference type="Pfam" id="PF02037">
    <property type="entry name" value="SAP"/>
    <property type="match status" value="1"/>
</dbReference>
<evidence type="ECO:0000256" key="5">
    <source>
        <dbReference type="ARBA" id="ARBA00022771"/>
    </source>
</evidence>
<feature type="region of interest" description="Disordered" evidence="9">
    <location>
        <begin position="375"/>
        <end position="412"/>
    </location>
</feature>
<feature type="domain" description="SP-RING-type" evidence="11">
    <location>
        <begin position="292"/>
        <end position="377"/>
    </location>
</feature>
<dbReference type="AlphaFoldDB" id="A0AAD4GY31"/>
<keyword evidence="14" id="KW-1185">Reference proteome</keyword>
<evidence type="ECO:0000256" key="3">
    <source>
        <dbReference type="ARBA" id="ARBA00022679"/>
    </source>
</evidence>
<dbReference type="PROSITE" id="PS51466">
    <property type="entry name" value="PINIT"/>
    <property type="match status" value="1"/>
</dbReference>
<dbReference type="GO" id="GO:0016925">
    <property type="term" value="P:protein sumoylation"/>
    <property type="evidence" value="ECO:0007669"/>
    <property type="project" value="TreeGrafter"/>
</dbReference>
<dbReference type="GO" id="GO:0061665">
    <property type="term" value="F:SUMO ligase activity"/>
    <property type="evidence" value="ECO:0007669"/>
    <property type="project" value="TreeGrafter"/>
</dbReference>
<evidence type="ECO:0000313" key="13">
    <source>
        <dbReference type="EMBL" id="KAF9892198.1"/>
    </source>
</evidence>
<evidence type="ECO:0000256" key="1">
    <source>
        <dbReference type="ARBA" id="ARBA00004718"/>
    </source>
</evidence>
<reference evidence="13" key="2">
    <citation type="submission" date="2020-02" db="EMBL/GenBank/DDBJ databases">
        <authorList>
            <person name="Gilchrist C.L.M."/>
            <person name="Chooi Y.-H."/>
        </authorList>
    </citation>
    <scope>NUCLEOTIDE SEQUENCE</scope>
    <source>
        <strain evidence="13">MST-FP2251</strain>
    </source>
</reference>
<dbReference type="InterPro" id="IPR038654">
    <property type="entry name" value="PINIT_sf"/>
</dbReference>
<keyword evidence="4" id="KW-0479">Metal-binding</keyword>
<keyword evidence="13" id="KW-0436">Ligase</keyword>
<comment type="similarity">
    <text evidence="2">Belongs to the PIAS family.</text>
</comment>
<organism evidence="13 14">
    <name type="scientific">Aspergillus nanangensis</name>
    <dbReference type="NCBI Taxonomy" id="2582783"/>
    <lineage>
        <taxon>Eukaryota</taxon>
        <taxon>Fungi</taxon>
        <taxon>Dikarya</taxon>
        <taxon>Ascomycota</taxon>
        <taxon>Pezizomycotina</taxon>
        <taxon>Eurotiomycetes</taxon>
        <taxon>Eurotiomycetidae</taxon>
        <taxon>Eurotiales</taxon>
        <taxon>Aspergillaceae</taxon>
        <taxon>Aspergillus</taxon>
        <taxon>Aspergillus subgen. Circumdati</taxon>
    </lineage>
</organism>
<evidence type="ECO:0000256" key="8">
    <source>
        <dbReference type="PROSITE-ProRule" id="PRU00452"/>
    </source>
</evidence>
<dbReference type="GO" id="GO:0000785">
    <property type="term" value="C:chromatin"/>
    <property type="evidence" value="ECO:0007669"/>
    <property type="project" value="TreeGrafter"/>
</dbReference>
<evidence type="ECO:0000256" key="6">
    <source>
        <dbReference type="ARBA" id="ARBA00022786"/>
    </source>
</evidence>
<evidence type="ECO:0000256" key="9">
    <source>
        <dbReference type="SAM" id="MobiDB-lite"/>
    </source>
</evidence>
<keyword evidence="5 8" id="KW-0863">Zinc-finger</keyword>
<feature type="domain" description="PINIT" evidence="12">
    <location>
        <begin position="112"/>
        <end position="263"/>
    </location>
</feature>
<keyword evidence="6" id="KW-0833">Ubl conjugation pathway</keyword>
<dbReference type="SMART" id="SM00513">
    <property type="entry name" value="SAP"/>
    <property type="match status" value="1"/>
</dbReference>
<evidence type="ECO:0000256" key="7">
    <source>
        <dbReference type="ARBA" id="ARBA00022833"/>
    </source>
</evidence>
<dbReference type="InterPro" id="IPR004181">
    <property type="entry name" value="Znf_MIZ"/>
</dbReference>
<dbReference type="PANTHER" id="PTHR10782">
    <property type="entry name" value="ZINC FINGER MIZ DOMAIN-CONTAINING PROTEIN"/>
    <property type="match status" value="1"/>
</dbReference>
<comment type="pathway">
    <text evidence="1">Protein modification; protein sumoylation.</text>
</comment>
<keyword evidence="7" id="KW-0862">Zinc</keyword>
<dbReference type="CDD" id="cd16792">
    <property type="entry name" value="SP-RING_Siz-like"/>
    <property type="match status" value="1"/>
</dbReference>
<dbReference type="InterPro" id="IPR003034">
    <property type="entry name" value="SAP_dom"/>
</dbReference>
<feature type="compositionally biased region" description="Polar residues" evidence="9">
    <location>
        <begin position="493"/>
        <end position="502"/>
    </location>
</feature>
<dbReference type="GO" id="GO:0016874">
    <property type="term" value="F:ligase activity"/>
    <property type="evidence" value="ECO:0007669"/>
    <property type="project" value="UniProtKB-KW"/>
</dbReference>
<dbReference type="EMBL" id="VCAU01000014">
    <property type="protein sequence ID" value="KAF9892198.1"/>
    <property type="molecule type" value="Genomic_DNA"/>
</dbReference>
<evidence type="ECO:0000259" key="11">
    <source>
        <dbReference type="PROSITE" id="PS51044"/>
    </source>
</evidence>
<comment type="caution">
    <text evidence="13">The sequence shown here is derived from an EMBL/GenBank/DDBJ whole genome shotgun (WGS) entry which is preliminary data.</text>
</comment>
<accession>A0AAD4GY31</accession>
<feature type="region of interest" description="Disordered" evidence="9">
    <location>
        <begin position="439"/>
        <end position="531"/>
    </location>
</feature>
<dbReference type="PROSITE" id="PS51044">
    <property type="entry name" value="ZF_SP_RING"/>
    <property type="match status" value="1"/>
</dbReference>
<evidence type="ECO:0000259" key="12">
    <source>
        <dbReference type="PROSITE" id="PS51466"/>
    </source>
</evidence>
<dbReference type="Pfam" id="PF02891">
    <property type="entry name" value="zf-MIZ"/>
    <property type="match status" value="1"/>
</dbReference>
<dbReference type="InterPro" id="IPR031141">
    <property type="entry name" value="SIZ1/2_SP-RING"/>
</dbReference>
<dbReference type="InterPro" id="IPR023321">
    <property type="entry name" value="PINIT"/>
</dbReference>
<proteinExistence type="inferred from homology"/>
<dbReference type="Pfam" id="PF14324">
    <property type="entry name" value="PINIT"/>
    <property type="match status" value="1"/>
</dbReference>
<evidence type="ECO:0000313" key="14">
    <source>
        <dbReference type="Proteomes" id="UP001194746"/>
    </source>
</evidence>
<dbReference type="PANTHER" id="PTHR10782:SF100">
    <property type="entry name" value="LIGASE SIZA, PUTATIVE (AFU_ORTHOLOGUE AFUA_6G05240)-RELATED"/>
    <property type="match status" value="1"/>
</dbReference>
<reference evidence="13" key="1">
    <citation type="journal article" date="2019" name="Beilstein J. Org. Chem.">
        <title>Nanangenines: drimane sesquiterpenoids as the dominant metabolite cohort of a novel Australian fungus, Aspergillus nanangensis.</title>
        <authorList>
            <person name="Lacey H.J."/>
            <person name="Gilchrist C.L.M."/>
            <person name="Crombie A."/>
            <person name="Kalaitzis J.A."/>
            <person name="Vuong D."/>
            <person name="Rutledge P.J."/>
            <person name="Turner P."/>
            <person name="Pitt J.I."/>
            <person name="Lacey E."/>
            <person name="Chooi Y.H."/>
            <person name="Piggott A.M."/>
        </authorList>
    </citation>
    <scope>NUCLEOTIDE SEQUENCE</scope>
    <source>
        <strain evidence="13">MST-FP2251</strain>
    </source>
</reference>
<protein>
    <submittedName>
        <fullName evidence="13">SUMO ligase siz1</fullName>
    </submittedName>
</protein>